<organism evidence="3 4">
    <name type="scientific">Paramecium primaurelia</name>
    <dbReference type="NCBI Taxonomy" id="5886"/>
    <lineage>
        <taxon>Eukaryota</taxon>
        <taxon>Sar</taxon>
        <taxon>Alveolata</taxon>
        <taxon>Ciliophora</taxon>
        <taxon>Intramacronucleata</taxon>
        <taxon>Oligohymenophorea</taxon>
        <taxon>Peniculida</taxon>
        <taxon>Parameciidae</taxon>
        <taxon>Paramecium</taxon>
    </lineage>
</organism>
<accession>A0A8S1PPC5</accession>
<dbReference type="Proteomes" id="UP000688137">
    <property type="component" value="Unassembled WGS sequence"/>
</dbReference>
<evidence type="ECO:0000256" key="2">
    <source>
        <dbReference type="SAM" id="MobiDB-lite"/>
    </source>
</evidence>
<evidence type="ECO:0000313" key="4">
    <source>
        <dbReference type="Proteomes" id="UP000688137"/>
    </source>
</evidence>
<dbReference type="OMA" id="SLWIHAD"/>
<name>A0A8S1PPC5_PARPR</name>
<evidence type="ECO:0000256" key="1">
    <source>
        <dbReference type="SAM" id="Coils"/>
    </source>
</evidence>
<keyword evidence="1" id="KW-0175">Coiled coil</keyword>
<comment type="caution">
    <text evidence="3">The sequence shown here is derived from an EMBL/GenBank/DDBJ whole genome shotgun (WGS) entry which is preliminary data.</text>
</comment>
<reference evidence="3" key="1">
    <citation type="submission" date="2021-01" db="EMBL/GenBank/DDBJ databases">
        <authorList>
            <consortium name="Genoscope - CEA"/>
            <person name="William W."/>
        </authorList>
    </citation>
    <scope>NUCLEOTIDE SEQUENCE</scope>
</reference>
<gene>
    <name evidence="3" type="ORF">PPRIM_AZ9-3.1.T1250034</name>
</gene>
<feature type="region of interest" description="Disordered" evidence="2">
    <location>
        <begin position="636"/>
        <end position="676"/>
    </location>
</feature>
<sequence length="676" mass="80515">MQKHNIHSLSAHRRIISSSIKPSVSRITSAQSRSKSNYKTVNQNPFGFLFESVIPIIQEKSNVPLKIIEKYFEEGYLINNHKTIVSTLKHVSGEVKKYLQYNFIQVQELTKSFQIQVKDPKLLFLMYESLINLDKTIIQDLFVKKQQLDNQDDNKEHPKHNFRFDILIKCIEIFNELISSLIKIIDDKAIAIFIEQIWKAIVIILDLNTQWQQDRFQSLVDEQIEGYKEKLEQMKKEYKQLEEKYQMQLRGYQLKLVIEQKKNVSLREENNKICQQYNHLEDQINELSNIEHAKGDLQNINQKLHEMDLNFMRFNKEIYDSHQQASTSIKQLAKLLTIKPILPKSFIQQKYEQLNIHYKEQKPCIELILNPIISQIEIEFYHVDQHNKKQLPNDFLQFLFQNLSFYPSQSGVELYSLWIHADEQQFVNSRIELLNKLNQNNNNNDYYINVCQQIIGINTQFPSSHKIIEETFRYIKIIELAFLQQTSHNQNQQRSSLFLKQSSAIDFQLEINLSNYSTILPQQLYEYVESLSQSNIKLIQFTYQTIIFLQQQERLKWNSFSKFYLNNINKFNYRLDTIELFYNIDVILIWQLIIIHQRSMINKKQDEIISNEDFFEQLYQLWLYHPRSLIKPSNELQLTQSSSPTNKKTASQQPIQKSSPQLRKQGTMQSETSRKK</sequence>
<dbReference type="EMBL" id="CAJJDM010000128">
    <property type="protein sequence ID" value="CAD8104734.1"/>
    <property type="molecule type" value="Genomic_DNA"/>
</dbReference>
<dbReference type="AlphaFoldDB" id="A0A8S1PPC5"/>
<feature type="coiled-coil region" evidence="1">
    <location>
        <begin position="217"/>
        <end position="310"/>
    </location>
</feature>
<keyword evidence="4" id="KW-1185">Reference proteome</keyword>
<evidence type="ECO:0000313" key="3">
    <source>
        <dbReference type="EMBL" id="CAD8104734.1"/>
    </source>
</evidence>
<protein>
    <submittedName>
        <fullName evidence="3">Uncharacterized protein</fullName>
    </submittedName>
</protein>
<proteinExistence type="predicted"/>